<sequence>GVTSTYNRAKDIEIFTSNSSSSLIHGDNCNTRNMSLQFKNSMHHWRPCGVTKKQGDVADGEMFHVKCVAEVRSLLLRRNVSKDTDGHMSFADVRLQTGQIKVESPKAVLQHSAFSVRCLLDCNGRTEYSPKLELCLPNGSCVGQAETVIHRAQLWHHGNYTCKLGSSQSSKFLTVFL</sequence>
<reference evidence="2" key="1">
    <citation type="submission" date="2016-11" db="UniProtKB">
        <authorList>
            <consortium name="WormBaseParasite"/>
        </authorList>
    </citation>
    <scope>IDENTIFICATION</scope>
</reference>
<dbReference type="AlphaFoldDB" id="A0A1I8HGC7"/>
<accession>A0A1I8HGC7</accession>
<keyword evidence="1" id="KW-1185">Reference proteome</keyword>
<dbReference type="Proteomes" id="UP000095280">
    <property type="component" value="Unplaced"/>
</dbReference>
<proteinExistence type="predicted"/>
<protein>
    <submittedName>
        <fullName evidence="2">Ig-like domain-containing protein</fullName>
    </submittedName>
</protein>
<dbReference type="WBParaSite" id="maker-uti_cns_0005998-snap-gene-0.2-mRNA-1">
    <property type="protein sequence ID" value="maker-uti_cns_0005998-snap-gene-0.2-mRNA-1"/>
    <property type="gene ID" value="maker-uti_cns_0005998-snap-gene-0.2"/>
</dbReference>
<evidence type="ECO:0000313" key="1">
    <source>
        <dbReference type="Proteomes" id="UP000095280"/>
    </source>
</evidence>
<organism evidence="1 2">
    <name type="scientific">Macrostomum lignano</name>
    <dbReference type="NCBI Taxonomy" id="282301"/>
    <lineage>
        <taxon>Eukaryota</taxon>
        <taxon>Metazoa</taxon>
        <taxon>Spiralia</taxon>
        <taxon>Lophotrochozoa</taxon>
        <taxon>Platyhelminthes</taxon>
        <taxon>Rhabditophora</taxon>
        <taxon>Macrostomorpha</taxon>
        <taxon>Macrostomida</taxon>
        <taxon>Macrostomidae</taxon>
        <taxon>Macrostomum</taxon>
    </lineage>
</organism>
<evidence type="ECO:0000313" key="2">
    <source>
        <dbReference type="WBParaSite" id="maker-uti_cns_0005998-snap-gene-0.2-mRNA-1"/>
    </source>
</evidence>
<name>A0A1I8HGC7_9PLAT</name>